<evidence type="ECO:0000256" key="2">
    <source>
        <dbReference type="SAM" id="SignalP"/>
    </source>
</evidence>
<feature type="compositionally biased region" description="Polar residues" evidence="1">
    <location>
        <begin position="634"/>
        <end position="644"/>
    </location>
</feature>
<feature type="compositionally biased region" description="Low complexity" evidence="1">
    <location>
        <begin position="604"/>
        <end position="629"/>
    </location>
</feature>
<comment type="caution">
    <text evidence="3">The sequence shown here is derived from an EMBL/GenBank/DDBJ whole genome shotgun (WGS) entry which is preliminary data.</text>
</comment>
<feature type="compositionally biased region" description="Low complexity" evidence="1">
    <location>
        <begin position="1518"/>
        <end position="1547"/>
    </location>
</feature>
<feature type="chain" id="PRO_5041904442" evidence="2">
    <location>
        <begin position="36"/>
        <end position="2562"/>
    </location>
</feature>
<feature type="compositionally biased region" description="Polar residues" evidence="1">
    <location>
        <begin position="2179"/>
        <end position="2189"/>
    </location>
</feature>
<keyword evidence="2" id="KW-0732">Signal</keyword>
<feature type="compositionally biased region" description="Low complexity" evidence="1">
    <location>
        <begin position="1018"/>
        <end position="1040"/>
    </location>
</feature>
<feature type="compositionally biased region" description="Low complexity" evidence="1">
    <location>
        <begin position="1966"/>
        <end position="1995"/>
    </location>
</feature>
<feature type="region of interest" description="Disordered" evidence="1">
    <location>
        <begin position="2115"/>
        <end position="2269"/>
    </location>
</feature>
<feature type="compositionally biased region" description="Polar residues" evidence="1">
    <location>
        <begin position="1507"/>
        <end position="1517"/>
    </location>
</feature>
<dbReference type="EMBL" id="BLLK01000046">
    <property type="protein sequence ID" value="GFH52950.1"/>
    <property type="molecule type" value="Genomic_DNA"/>
</dbReference>
<feature type="compositionally biased region" description="Low complexity" evidence="1">
    <location>
        <begin position="869"/>
        <end position="898"/>
    </location>
</feature>
<feature type="compositionally biased region" description="Polar residues" evidence="1">
    <location>
        <begin position="205"/>
        <end position="218"/>
    </location>
</feature>
<feature type="compositionally biased region" description="Low complexity" evidence="1">
    <location>
        <begin position="1701"/>
        <end position="1730"/>
    </location>
</feature>
<evidence type="ECO:0000313" key="4">
    <source>
        <dbReference type="Proteomes" id="UP001054902"/>
    </source>
</evidence>
<feature type="compositionally biased region" description="Polar residues" evidence="1">
    <location>
        <begin position="1914"/>
        <end position="1924"/>
    </location>
</feature>
<feature type="compositionally biased region" description="Polar residues" evidence="1">
    <location>
        <begin position="370"/>
        <end position="388"/>
    </location>
</feature>
<feature type="compositionally biased region" description="Low complexity" evidence="1">
    <location>
        <begin position="1667"/>
        <end position="1684"/>
    </location>
</feature>
<feature type="compositionally biased region" description="Polar residues" evidence="1">
    <location>
        <begin position="1082"/>
        <end position="1092"/>
    </location>
</feature>
<dbReference type="InterPro" id="IPR053337">
    <property type="entry name" value="AT-2_adhesin"/>
</dbReference>
<feature type="compositionally biased region" description="Polar residues" evidence="1">
    <location>
        <begin position="588"/>
        <end position="603"/>
    </location>
</feature>
<feature type="region of interest" description="Disordered" evidence="1">
    <location>
        <begin position="570"/>
        <end position="675"/>
    </location>
</feature>
<feature type="compositionally biased region" description="Low complexity" evidence="1">
    <location>
        <begin position="570"/>
        <end position="587"/>
    </location>
</feature>
<feature type="compositionally biased region" description="Low complexity" evidence="1">
    <location>
        <begin position="1891"/>
        <end position="1913"/>
    </location>
</feature>
<feature type="compositionally biased region" description="Low complexity" evidence="1">
    <location>
        <begin position="2249"/>
        <end position="2269"/>
    </location>
</feature>
<reference evidence="3 4" key="1">
    <citation type="journal article" date="2021" name="Sci. Rep.">
        <title>The genome of the diatom Chaetoceros tenuissimus carries an ancient integrated fragment of an extant virus.</title>
        <authorList>
            <person name="Hongo Y."/>
            <person name="Kimura K."/>
            <person name="Takaki Y."/>
            <person name="Yoshida Y."/>
            <person name="Baba S."/>
            <person name="Kobayashi G."/>
            <person name="Nagasaki K."/>
            <person name="Hano T."/>
            <person name="Tomaru Y."/>
        </authorList>
    </citation>
    <scope>NUCLEOTIDE SEQUENCE [LARGE SCALE GENOMIC DNA]</scope>
    <source>
        <strain evidence="3 4">NIES-3715</strain>
    </source>
</reference>
<feature type="compositionally biased region" description="Low complexity" evidence="1">
    <location>
        <begin position="1276"/>
        <end position="1305"/>
    </location>
</feature>
<feature type="compositionally biased region" description="Low complexity" evidence="1">
    <location>
        <begin position="645"/>
        <end position="675"/>
    </location>
</feature>
<feature type="compositionally biased region" description="Low complexity" evidence="1">
    <location>
        <begin position="191"/>
        <end position="204"/>
    </location>
</feature>
<feature type="compositionally biased region" description="Polar residues" evidence="1">
    <location>
        <begin position="1685"/>
        <end position="1700"/>
    </location>
</feature>
<feature type="compositionally biased region" description="Polar residues" evidence="1">
    <location>
        <begin position="812"/>
        <end position="827"/>
    </location>
</feature>
<feature type="compositionally biased region" description="Low complexity" evidence="1">
    <location>
        <begin position="421"/>
        <end position="451"/>
    </location>
</feature>
<feature type="compositionally biased region" description="Polar residues" evidence="1">
    <location>
        <begin position="2138"/>
        <end position="2148"/>
    </location>
</feature>
<feature type="compositionally biased region" description="Polar residues" evidence="1">
    <location>
        <begin position="411"/>
        <end position="420"/>
    </location>
</feature>
<dbReference type="PROSITE" id="PS51257">
    <property type="entry name" value="PROKAR_LIPOPROTEIN"/>
    <property type="match status" value="1"/>
</dbReference>
<feature type="compositionally biased region" description="Low complexity" evidence="1">
    <location>
        <begin position="2115"/>
        <end position="2137"/>
    </location>
</feature>
<feature type="region of interest" description="Disordered" evidence="1">
    <location>
        <begin position="1891"/>
        <end position="1996"/>
    </location>
</feature>
<feature type="compositionally biased region" description="Low complexity" evidence="1">
    <location>
        <begin position="1242"/>
        <end position="1264"/>
    </location>
</feature>
<evidence type="ECO:0000313" key="3">
    <source>
        <dbReference type="EMBL" id="GFH52950.1"/>
    </source>
</evidence>
<feature type="compositionally biased region" description="Low complexity" evidence="1">
    <location>
        <begin position="1742"/>
        <end position="1771"/>
    </location>
</feature>
<feature type="compositionally biased region" description="Low complexity" evidence="1">
    <location>
        <begin position="224"/>
        <end position="249"/>
    </location>
</feature>
<proteinExistence type="predicted"/>
<feature type="compositionally biased region" description="Low complexity" evidence="1">
    <location>
        <begin position="359"/>
        <end position="369"/>
    </location>
</feature>
<name>A0AAD3CXT1_9STRA</name>
<feature type="region of interest" description="Disordered" evidence="1">
    <location>
        <begin position="1480"/>
        <end position="1548"/>
    </location>
</feature>
<sequence>MRRSRIRNRNLQQWKVTFILATNILLSCLICPSHAKYTPNTYLEAEGDENPLTKKEYDECVGNLYTATSEHNDMFEVEAYLQFIDLESKGSIRKTKFDFEILGLVHIYWFVVCSVNEEDCAEDQGVTVHEIMEYEARSGIFLIYQLCKRVDLYLGRITTTSAPSYSSSEVPTAVPTLKQSQSPARSFPMKSPSTSPTLSRPTNTITEIPSSLPSNTSERPTDESTMQPSMKSSSPSINPSTDISSRPSQSPISISLLRCKTGIQNAAIFTAGIFNQNSLFLYLKYESDGLIDKVKFDNETTELAQIYWRTICEINPESCVEEGSVTISELFNHINAEGKPTIERLCKDLDKFIVDYKPSSQPSDIPSIQKTMHPSISNAPTKSPTIIPTASMAPTKKKSASPSVSIKPALVTSSEPSIAGSTEPSLSISPTLSPSVSASSAPSSEPTISAAPTMLHSESPSVVQQKCIDSLVESVVASEGTLTKDAYLEFVASRSEGLLDVESFSELPVELVQTYWQMTCTVLGEESICDEDSTVSLLDVVVYTAEDGSRLVHDVCLSVDEYLHVNIFSRSPSESPSSAPTTSSVPSQGPSVLPSASPTMTGKPTSSPSGLPTSSSSPSVSASSSPSVSIKPTLVTSSEPSIAGSTEPSLSISPSSGPSVSASSVPSSEPTVSAAPTMLHSESPSVVHQKCIDSLVESVVASEGILTKDAYLEFVASRSEGLLDVESFSELPVELVQTYWQMTCTVLGEESICDEDSTVSLLDVVVYTAEDGSRLVHDVCLSVDEYLHVNIFSRSPSESPSSAPTTSSVPSQGPSVLPSTSPTVTGKPTSSPSGLPTSSSSPSVSASSSPSDSSRPTLVTSSEPSVAGSTEPSLSISPTLSPSVSASSVPSSEPTISAAPTMLHSESPSVVHQKCIDSLVESVVASEGTLTKDAYLEFVASRSEGLLDVESFSELPVELVQTYWQMTCTVLGEESICDEDSTVSLLDVVVYTAEDGSRLVHDVCLSVDEYLHVNIFSRSPSESPSSAPTTSSVPSQAPSVLPSTSPTVTGKPTSSPSGLPTSSSSPSVSASSSPSDSSRPTLVTSSEPSVAGSTEPSLSISPTLSPSVSASSVPSSEPTISAAPTMLHSESPSVVHQKCIDSLVESVVASEGTLTKDAYLEFVASRSEGLLDVESFSELPVELVQTYWQMTCTVLGEESICDEDSTVSLLDVVVYTAEDGSRLVHDVCLSVDEYLHVNIFSRSPSESPSSAPTTSSVPSQAPSVLPSTSPTVTGKPTSSPSGLPTSSSSPSVSASSSPSDSSRPTLVTSSEPSVAGSTEPSLSISPTLSPSVSASSVPSSEPTISAAPTMLHSESPSVVHQKCIDSLVESVVASEGTLTKDAYLEFVASRSEGLLDVESFSELPVELVQTYWQMTCTVLGEESICDEDSTVSLLDVVVYTAEDGSRLVHDVAYNVICTKSSTVGTPKHISYCDWQASTSSPSGLPTSSSSPSVSASSSPSDSSRPTLVTSSEPSVAGSTEPSLSISPTLSPSVSASSVPSSEPTISAAPTMLHSESPSVVHQKCIDSLVESVVASEGTLTKDAYLEFVASRSEGLLDVESFSELPVELVQTYWQMTCTVLGEESICDEDSTVSLLDVVVYTAEDGSRLVHDVCLSVDEYLHVNIFSRSPSESPSSAPTTSSVPSQGPSVLPSTSPTVTGKPTSSPSGLPTSSSSPSVSASSSPSDSSRPTLVTSSEPSVAGSTEPSLSISPTLSPSVSASSVPSSEPTISAAPTMLHSESPSVVHQKCIDSLVESVVASEGTLTKDAYLEFVASRSEGLLDVESFSELPVELVQTYWQMTCTVLGEESICDEDSTVSLLDVVVYTAEDGSRQVHDVCLSVDEYLHVNIFSRSPSESPSSAPTTSSVPSQAPSVLPSTSPTVTGKPTSSPSGLPTSSSSPSVSASSSPSDSSRPTLVTSSEPSVAGSTEPSLSISPTLSPSVSASSVPSSEPTISAAPTMLHSESPSVVHQKCIDSLVESVVASEGTLTKDAYLEFVASRSEGLLDVESFSELPVELVQTYWQMTCTVLGEESICDEDSTVSLLDVVVYTAEDGSRLVHDVCLSVDEYLHVNIFSRSPSESPSSAPTTSSVPSQAPSVLPSTSPTVTGKPTSSPSGLPTSSSSPSVSASSSPSDSSRPTLVTSSEPSVAGSTEPSLSISPTLSPSVSASSVPSSEPTMSSVPSHLRSDSPTVSSFPSVNDTNMPSLSFRPSVLSSQPSSSPSLLPSASQSPSLNPSPSVFSLPSAFPTVALDSFTFTFYVEYNSDCFVSITDMFVHDAILEFFSCTASDCNVEVKVSSSINDIDCLDDIIAASDFMCGLAELNVEMSPATSEFILDAETSQNLKDFVKKSLRSEAFDLIINTPGLCVPSNSPSHSPSISPTSSPSIFLSGSPSLSRKPSSAPSLPKFNDDINIFFSIEYLVQDIEPILNASLNDVVRKTVEEKSNCLVEIPDICMVDYDLSMRLLYFPQCFEPIDTFHKCAYVDVTVSLEASFLLDDLSSALRDNLKSALAPNGHIDRLINSP</sequence>
<dbReference type="PANTHER" id="PTHR37001">
    <property type="entry name" value="PHOSPHORYN, PUTATIVE-RELATED-RELATED"/>
    <property type="match status" value="1"/>
</dbReference>
<feature type="region of interest" description="Disordered" evidence="1">
    <location>
        <begin position="1242"/>
        <end position="1347"/>
    </location>
</feature>
<keyword evidence="4" id="KW-1185">Reference proteome</keyword>
<feature type="compositionally biased region" description="Low complexity" evidence="1">
    <location>
        <begin position="828"/>
        <end position="857"/>
    </location>
</feature>
<feature type="compositionally biased region" description="Polar residues" evidence="1">
    <location>
        <begin position="1731"/>
        <end position="1741"/>
    </location>
</feature>
<feature type="region of interest" description="Disordered" evidence="1">
    <location>
        <begin position="1667"/>
        <end position="1772"/>
    </location>
</feature>
<dbReference type="Proteomes" id="UP001054902">
    <property type="component" value="Unassembled WGS sequence"/>
</dbReference>
<evidence type="ECO:0000256" key="1">
    <source>
        <dbReference type="SAM" id="MobiDB-lite"/>
    </source>
</evidence>
<gene>
    <name evidence="3" type="ORF">CTEN210_09426</name>
</gene>
<dbReference type="PANTHER" id="PTHR37001:SF5">
    <property type="entry name" value="RIIA DOMAIN-CONTAINING PROTEIN"/>
    <property type="match status" value="1"/>
</dbReference>
<feature type="compositionally biased region" description="Low complexity" evidence="1">
    <location>
        <begin position="1093"/>
        <end position="1122"/>
    </location>
</feature>
<feature type="region of interest" description="Disordered" evidence="1">
    <location>
        <begin position="1018"/>
        <end position="1123"/>
    </location>
</feature>
<accession>A0AAD3CXT1</accession>
<feature type="compositionally biased region" description="Polar residues" evidence="1">
    <location>
        <begin position="1955"/>
        <end position="1965"/>
    </location>
</feature>
<feature type="compositionally biased region" description="Low complexity" evidence="1">
    <location>
        <begin position="2190"/>
        <end position="2222"/>
    </location>
</feature>
<feature type="compositionally biased region" description="Polar residues" evidence="1">
    <location>
        <begin position="1041"/>
        <end position="1051"/>
    </location>
</feature>
<feature type="compositionally biased region" description="Low complexity" evidence="1">
    <location>
        <begin position="1317"/>
        <end position="1346"/>
    </location>
</feature>
<feature type="compositionally biased region" description="Low complexity" evidence="1">
    <location>
        <begin position="1480"/>
        <end position="1506"/>
    </location>
</feature>
<feature type="compositionally biased region" description="Polar residues" evidence="1">
    <location>
        <begin position="1265"/>
        <end position="1275"/>
    </location>
</feature>
<feature type="compositionally biased region" description="Low complexity" evidence="1">
    <location>
        <begin position="1052"/>
        <end position="1081"/>
    </location>
</feature>
<feature type="compositionally biased region" description="Polar residues" evidence="1">
    <location>
        <begin position="2227"/>
        <end position="2244"/>
    </location>
</feature>
<feature type="region of interest" description="Disordered" evidence="1">
    <location>
        <begin position="794"/>
        <end position="899"/>
    </location>
</feature>
<organism evidence="3 4">
    <name type="scientific">Chaetoceros tenuissimus</name>
    <dbReference type="NCBI Taxonomy" id="426638"/>
    <lineage>
        <taxon>Eukaryota</taxon>
        <taxon>Sar</taxon>
        <taxon>Stramenopiles</taxon>
        <taxon>Ochrophyta</taxon>
        <taxon>Bacillariophyta</taxon>
        <taxon>Coscinodiscophyceae</taxon>
        <taxon>Chaetocerotophycidae</taxon>
        <taxon>Chaetocerotales</taxon>
        <taxon>Chaetocerotaceae</taxon>
        <taxon>Chaetoceros</taxon>
    </lineage>
</organism>
<feature type="compositionally biased region" description="Low complexity" evidence="1">
    <location>
        <begin position="1925"/>
        <end position="1954"/>
    </location>
</feature>
<feature type="compositionally biased region" description="Polar residues" evidence="1">
    <location>
        <begin position="858"/>
        <end position="868"/>
    </location>
</feature>
<feature type="region of interest" description="Disordered" evidence="1">
    <location>
        <begin position="359"/>
        <end position="451"/>
    </location>
</feature>
<feature type="compositionally biased region" description="Low complexity" evidence="1">
    <location>
        <begin position="2149"/>
        <end position="2178"/>
    </location>
</feature>
<feature type="signal peptide" evidence="2">
    <location>
        <begin position="1"/>
        <end position="35"/>
    </location>
</feature>
<protein>
    <submittedName>
        <fullName evidence="3">Uncharacterized protein</fullName>
    </submittedName>
</protein>
<feature type="compositionally biased region" description="Low complexity" evidence="1">
    <location>
        <begin position="794"/>
        <end position="811"/>
    </location>
</feature>
<feature type="compositionally biased region" description="Polar residues" evidence="1">
    <location>
        <begin position="1306"/>
        <end position="1316"/>
    </location>
</feature>
<feature type="region of interest" description="Disordered" evidence="1">
    <location>
        <begin position="162"/>
        <end position="249"/>
    </location>
</feature>